<name>A0A2L2SUW2_9HYPO</name>
<reference evidence="3" key="1">
    <citation type="submission" date="2014-10" db="EMBL/GenBank/DDBJ databases">
        <authorList>
            <person name="King R."/>
        </authorList>
    </citation>
    <scope>NUCLEOTIDE SEQUENCE [LARGE SCALE GENOMIC DNA]</scope>
    <source>
        <strain evidence="3">A3/5</strain>
    </source>
</reference>
<dbReference type="KEGG" id="fvn:FVRRES_04664"/>
<accession>A0A2L2SUW2</accession>
<feature type="transmembrane region" description="Helical" evidence="1">
    <location>
        <begin position="109"/>
        <end position="126"/>
    </location>
</feature>
<keyword evidence="1" id="KW-1133">Transmembrane helix</keyword>
<dbReference type="EMBL" id="LN649230">
    <property type="protein sequence ID" value="CEI60228.1"/>
    <property type="molecule type" value="Genomic_DNA"/>
</dbReference>
<dbReference type="RefSeq" id="XP_025583948.1">
    <property type="nucleotide sequence ID" value="XM_025732997.1"/>
</dbReference>
<dbReference type="Proteomes" id="UP000245910">
    <property type="component" value="Chromosome II"/>
</dbReference>
<proteinExistence type="predicted"/>
<evidence type="ECO:0000313" key="2">
    <source>
        <dbReference type="EMBL" id="CEI60228.1"/>
    </source>
</evidence>
<evidence type="ECO:0000256" key="1">
    <source>
        <dbReference type="SAM" id="Phobius"/>
    </source>
</evidence>
<keyword evidence="1" id="KW-0812">Transmembrane</keyword>
<sequence length="136" mass="15363">MLYYLRSTARAEREVAAQSTVTMSAGHPNLSLGDPIHVYIDHSNLTIGGDTAYKSRGMGPWEHKVLALRHIIMKNLDFIETANSDSVNPDSTSQGTAGYDQNFGVFMEFWYWAGVFVFVLFDFRPLNGLDRRKVSR</sequence>
<organism evidence="2 3">
    <name type="scientific">Fusarium venenatum</name>
    <dbReference type="NCBI Taxonomy" id="56646"/>
    <lineage>
        <taxon>Eukaryota</taxon>
        <taxon>Fungi</taxon>
        <taxon>Dikarya</taxon>
        <taxon>Ascomycota</taxon>
        <taxon>Pezizomycotina</taxon>
        <taxon>Sordariomycetes</taxon>
        <taxon>Hypocreomycetidae</taxon>
        <taxon>Hypocreales</taxon>
        <taxon>Nectriaceae</taxon>
        <taxon>Fusarium</taxon>
    </lineage>
</organism>
<dbReference type="AlphaFoldDB" id="A0A2L2SUW2"/>
<evidence type="ECO:0000313" key="3">
    <source>
        <dbReference type="Proteomes" id="UP000245910"/>
    </source>
</evidence>
<keyword evidence="1" id="KW-0472">Membrane</keyword>
<protein>
    <submittedName>
        <fullName evidence="2">Uncharacterized protein</fullName>
    </submittedName>
</protein>
<dbReference type="GeneID" id="37256303"/>
<keyword evidence="3" id="KW-1185">Reference proteome</keyword>